<evidence type="ECO:0000313" key="1">
    <source>
        <dbReference type="EMBL" id="BBJ53465.1"/>
    </source>
</evidence>
<reference evidence="1" key="1">
    <citation type="submission" date="2019-04" db="EMBL/GenBank/DDBJ databases">
        <title>Draft genome sequences of Streptomyces avermitilis MC3.</title>
        <authorList>
            <person name="Komaki H."/>
            <person name="Tamura T."/>
            <person name="Hosoyama A."/>
        </authorList>
    </citation>
    <scope>NUCLEOTIDE SEQUENCE</scope>
    <source>
        <strain evidence="1">MC3</strain>
    </source>
</reference>
<protein>
    <submittedName>
        <fullName evidence="1">Uncharacterized protein</fullName>
    </submittedName>
</protein>
<dbReference type="AlphaFoldDB" id="A0A499VG44"/>
<organism evidence="1">
    <name type="scientific">Streptomyces avermitilis</name>
    <dbReference type="NCBI Taxonomy" id="33903"/>
    <lineage>
        <taxon>Bacteria</taxon>
        <taxon>Bacillati</taxon>
        <taxon>Actinomycetota</taxon>
        <taxon>Actinomycetes</taxon>
        <taxon>Kitasatosporales</taxon>
        <taxon>Streptomycetaceae</taxon>
        <taxon>Streptomyces</taxon>
    </lineage>
</organism>
<accession>A0A499VG44</accession>
<name>A0A499VG44_STRAX</name>
<sequence>MEAGHPVLVGAQEAQQLGGEGEFGAVEGDEVDGRHRVPSVGAGQPLPYDAGLAVLLARRRQLREALDDQPRVHLEQLHRVGDQLLLGR</sequence>
<gene>
    <name evidence="1" type="ORF">SAVMC3_60940</name>
</gene>
<dbReference type="EMBL" id="AP019621">
    <property type="protein sequence ID" value="BBJ53465.1"/>
    <property type="molecule type" value="Genomic_DNA"/>
</dbReference>
<proteinExistence type="predicted"/>